<comment type="caution">
    <text evidence="4">The sequence shown here is derived from an EMBL/GenBank/DDBJ whole genome shotgun (WGS) entry which is preliminary data.</text>
</comment>
<evidence type="ECO:0000259" key="3">
    <source>
        <dbReference type="PROSITE" id="PS50977"/>
    </source>
</evidence>
<organism evidence="4 5">
    <name type="scientific">Helicobacter japonicus</name>
    <dbReference type="NCBI Taxonomy" id="425400"/>
    <lineage>
        <taxon>Bacteria</taxon>
        <taxon>Pseudomonadati</taxon>
        <taxon>Campylobacterota</taxon>
        <taxon>Epsilonproteobacteria</taxon>
        <taxon>Campylobacterales</taxon>
        <taxon>Helicobacteraceae</taxon>
        <taxon>Helicobacter</taxon>
    </lineage>
</organism>
<sequence length="194" mass="21696">MTNKEATRKTTSALLSVARAHFAKYGYFEVALEKIVEEANVTRGAVYHHFKNKQGLFVAVLESVQEEVATQIQKQALKSNEAWEQLILGCVGFIKAANAKGNRQILLVDAPAVLGWEVWRSVDAKHSMNVLQTHIEELKAQGYLRDKVDTQLMTFALSGALNELALQFCANSKKKQEKKLLATLTQFVSGFRKD</sequence>
<proteinExistence type="predicted"/>
<dbReference type="EMBL" id="JRMQ02000002">
    <property type="protein sequence ID" value="TLE02896.1"/>
    <property type="molecule type" value="Genomic_DNA"/>
</dbReference>
<accession>A0A099BBV5</accession>
<dbReference type="OrthoDB" id="9793734at2"/>
<feature type="domain" description="HTH tetR-type" evidence="3">
    <location>
        <begin position="8"/>
        <end position="68"/>
    </location>
</feature>
<dbReference type="AlphaFoldDB" id="A0A099BBV5"/>
<dbReference type="PRINTS" id="PR00455">
    <property type="entry name" value="HTHTETR"/>
</dbReference>
<dbReference type="Pfam" id="PF21351">
    <property type="entry name" value="TetR_C_41"/>
    <property type="match status" value="1"/>
</dbReference>
<dbReference type="PANTHER" id="PTHR43479:SF11">
    <property type="entry name" value="ACREF_ENVCD OPERON REPRESSOR-RELATED"/>
    <property type="match status" value="1"/>
</dbReference>
<dbReference type="STRING" id="425400.LS65_06920"/>
<dbReference type="GO" id="GO:0003677">
    <property type="term" value="F:DNA binding"/>
    <property type="evidence" value="ECO:0007669"/>
    <property type="project" value="UniProtKB-UniRule"/>
</dbReference>
<dbReference type="InterPro" id="IPR009057">
    <property type="entry name" value="Homeodomain-like_sf"/>
</dbReference>
<dbReference type="Proteomes" id="UP000029707">
    <property type="component" value="Unassembled WGS sequence"/>
</dbReference>
<gene>
    <name evidence="4" type="ORF">LS65_002945</name>
</gene>
<name>A0A099BBV5_9HELI</name>
<keyword evidence="5" id="KW-1185">Reference proteome</keyword>
<protein>
    <submittedName>
        <fullName evidence="4">TetR/AcrR family transcriptional regulator</fullName>
    </submittedName>
</protein>
<dbReference type="InterPro" id="IPR001647">
    <property type="entry name" value="HTH_TetR"/>
</dbReference>
<dbReference type="SUPFAM" id="SSF46689">
    <property type="entry name" value="Homeodomain-like"/>
    <property type="match status" value="1"/>
</dbReference>
<dbReference type="Pfam" id="PF00440">
    <property type="entry name" value="TetR_N"/>
    <property type="match status" value="1"/>
</dbReference>
<dbReference type="InterPro" id="IPR050624">
    <property type="entry name" value="HTH-type_Tx_Regulator"/>
</dbReference>
<dbReference type="SUPFAM" id="SSF48498">
    <property type="entry name" value="Tetracyclin repressor-like, C-terminal domain"/>
    <property type="match status" value="1"/>
</dbReference>
<evidence type="ECO:0000313" key="5">
    <source>
        <dbReference type="Proteomes" id="UP000029707"/>
    </source>
</evidence>
<reference evidence="4 5" key="1">
    <citation type="journal article" date="2014" name="Genome Announc.">
        <title>Draft genome sequences of eight enterohepatic helicobacter species isolated from both laboratory and wild rodents.</title>
        <authorList>
            <person name="Sheh A."/>
            <person name="Shen Z."/>
            <person name="Fox J.G."/>
        </authorList>
    </citation>
    <scope>NUCLEOTIDE SEQUENCE [LARGE SCALE GENOMIC DNA]</scope>
    <source>
        <strain evidence="4 5">MIT 01-6451</strain>
    </source>
</reference>
<keyword evidence="1 2" id="KW-0238">DNA-binding</keyword>
<feature type="DNA-binding region" description="H-T-H motif" evidence="2">
    <location>
        <begin position="31"/>
        <end position="50"/>
    </location>
</feature>
<dbReference type="PROSITE" id="PS50977">
    <property type="entry name" value="HTH_TETR_2"/>
    <property type="match status" value="1"/>
</dbReference>
<dbReference type="RefSeq" id="WP_034362631.1">
    <property type="nucleotide sequence ID" value="NZ_CAJUDB010000035.1"/>
</dbReference>
<dbReference type="Gene3D" id="1.10.357.10">
    <property type="entry name" value="Tetracycline Repressor, domain 2"/>
    <property type="match status" value="1"/>
</dbReference>
<dbReference type="PANTHER" id="PTHR43479">
    <property type="entry name" value="ACREF/ENVCD OPERON REPRESSOR-RELATED"/>
    <property type="match status" value="1"/>
</dbReference>
<dbReference type="InterPro" id="IPR049484">
    <property type="entry name" value="Rv0078-like_C"/>
</dbReference>
<dbReference type="eggNOG" id="COG1309">
    <property type="taxonomic scope" value="Bacteria"/>
</dbReference>
<evidence type="ECO:0000256" key="1">
    <source>
        <dbReference type="ARBA" id="ARBA00023125"/>
    </source>
</evidence>
<evidence type="ECO:0000313" key="4">
    <source>
        <dbReference type="EMBL" id="TLE02896.1"/>
    </source>
</evidence>
<evidence type="ECO:0000256" key="2">
    <source>
        <dbReference type="PROSITE-ProRule" id="PRU00335"/>
    </source>
</evidence>
<dbReference type="InterPro" id="IPR036271">
    <property type="entry name" value="Tet_transcr_reg_TetR-rel_C_sf"/>
</dbReference>